<evidence type="ECO:0000256" key="7">
    <source>
        <dbReference type="SAM" id="Phobius"/>
    </source>
</evidence>
<feature type="coiled-coil region" evidence="6">
    <location>
        <begin position="138"/>
        <end position="165"/>
    </location>
</feature>
<dbReference type="SUPFAM" id="SSF144083">
    <property type="entry name" value="Magnesium transport protein CorA, transmembrane region"/>
    <property type="match status" value="1"/>
</dbReference>
<evidence type="ECO:0000313" key="9">
    <source>
        <dbReference type="Proteomes" id="UP000005522"/>
    </source>
</evidence>
<accession>A0A059ZQK5</accession>
<dbReference type="PANTHER" id="PTHR47891:SF2">
    <property type="entry name" value="MAGNESIUM AND COBALT TRANSPORTER"/>
    <property type="match status" value="1"/>
</dbReference>
<keyword evidence="6" id="KW-0175">Coiled coil</keyword>
<dbReference type="Pfam" id="PF01544">
    <property type="entry name" value="CorA"/>
    <property type="match status" value="1"/>
</dbReference>
<dbReference type="InterPro" id="IPR047199">
    <property type="entry name" value="CorA-like"/>
</dbReference>
<gene>
    <name evidence="8" type="ORF">Acaty_c1306</name>
</gene>
<dbReference type="Gene3D" id="1.20.58.340">
    <property type="entry name" value="Magnesium transport protein CorA, transmembrane region"/>
    <property type="match status" value="2"/>
</dbReference>
<dbReference type="InterPro" id="IPR045863">
    <property type="entry name" value="CorA_TM1_TM2"/>
</dbReference>
<dbReference type="InterPro" id="IPR002523">
    <property type="entry name" value="MgTranspt_CorA/ZnTranspt_ZntB"/>
</dbReference>
<name>A0A059ZQK5_ACICK</name>
<protein>
    <submittedName>
        <fullName evidence="8">Magnesium and cobalt transport protein CorA</fullName>
    </submittedName>
</protein>
<dbReference type="KEGG" id="acz:Acaty_c1306"/>
<evidence type="ECO:0000313" key="8">
    <source>
        <dbReference type="EMBL" id="AIA55174.1"/>
    </source>
</evidence>
<feature type="transmembrane region" description="Helical" evidence="7">
    <location>
        <begin position="249"/>
        <end position="272"/>
    </location>
</feature>
<evidence type="ECO:0000256" key="2">
    <source>
        <dbReference type="ARBA" id="ARBA00009765"/>
    </source>
</evidence>
<dbReference type="CDD" id="cd12827">
    <property type="entry name" value="EcCorA_ZntB-like_u2"/>
    <property type="match status" value="1"/>
</dbReference>
<dbReference type="GO" id="GO:0046873">
    <property type="term" value="F:metal ion transmembrane transporter activity"/>
    <property type="evidence" value="ECO:0007669"/>
    <property type="project" value="InterPro"/>
</dbReference>
<feature type="transmembrane region" description="Helical" evidence="7">
    <location>
        <begin position="284"/>
        <end position="304"/>
    </location>
</feature>
<dbReference type="SUPFAM" id="SSF143865">
    <property type="entry name" value="CorA soluble domain-like"/>
    <property type="match status" value="1"/>
</dbReference>
<reference evidence="8 9" key="1">
    <citation type="journal article" date="2009" name="J. Bacteriol.">
        <title>Draft genome sequence of the extremely acidophilic bacterium Acidithiobacillus caldus ATCC 51756 reveals metabolic versatility in the genus Acidithiobacillus.</title>
        <authorList>
            <person name="Valdes J."/>
            <person name="Quatrini R."/>
            <person name="Hallberg K."/>
            <person name="Dopson M."/>
            <person name="Valenzuela P.D."/>
            <person name="Holmes D.S."/>
        </authorList>
    </citation>
    <scope>NUCLEOTIDE SEQUENCE [LARGE SCALE GENOMIC DNA]</scope>
    <source>
        <strain evidence="9">ATCC 51756 / DSM 8584 / KU</strain>
    </source>
</reference>
<dbReference type="AlphaFoldDB" id="A0A059ZQK5"/>
<proteinExistence type="inferred from homology"/>
<evidence type="ECO:0000256" key="1">
    <source>
        <dbReference type="ARBA" id="ARBA00004141"/>
    </source>
</evidence>
<dbReference type="Proteomes" id="UP000005522">
    <property type="component" value="Chromosome"/>
</dbReference>
<sequence>MSETLKLVANRSNTEEGCANWQHRNLADDQSLAATAEEFRLSEAFLRQCLDPDEIPHIDREGEHILLLLQAPWIYEETTAALFVDTVPLGILLHPAEIVTISAKPLALWDRLHRELCDDAAPKLQREAFLARFFTVLAREFLHAIDRLEAQLETAKEQLRRSQSNAEFFRLLSLQKSLIYLTAALRGNLATGERLLHSPRWQGSAEEQDQLRDALEDLRQARDTAELMASTTTNAMDAFAGTLQNNITVAIRVVTAWTVVITVPIAVISIMAMNTPLPLHDWPYAWPVLMGGSFVASGLLYIALRRSHWL</sequence>
<comment type="subcellular location">
    <subcellularLocation>
        <location evidence="1">Membrane</location>
        <topology evidence="1">Multi-pass membrane protein</topology>
    </subcellularLocation>
</comment>
<dbReference type="EMBL" id="CP005986">
    <property type="protein sequence ID" value="AIA55174.1"/>
    <property type="molecule type" value="Genomic_DNA"/>
</dbReference>
<dbReference type="GO" id="GO:0016020">
    <property type="term" value="C:membrane"/>
    <property type="evidence" value="ECO:0007669"/>
    <property type="project" value="UniProtKB-SubCell"/>
</dbReference>
<organism evidence="8 9">
    <name type="scientific">Acidithiobacillus caldus (strain ATCC 51756 / DSM 8584 / KU)</name>
    <dbReference type="NCBI Taxonomy" id="637389"/>
    <lineage>
        <taxon>Bacteria</taxon>
        <taxon>Pseudomonadati</taxon>
        <taxon>Pseudomonadota</taxon>
        <taxon>Acidithiobacillia</taxon>
        <taxon>Acidithiobacillales</taxon>
        <taxon>Acidithiobacillaceae</taxon>
        <taxon>Acidithiobacillus</taxon>
    </lineage>
</organism>
<dbReference type="Gene3D" id="3.30.460.20">
    <property type="entry name" value="CorA soluble domain-like"/>
    <property type="match status" value="1"/>
</dbReference>
<evidence type="ECO:0000256" key="3">
    <source>
        <dbReference type="ARBA" id="ARBA00022692"/>
    </source>
</evidence>
<dbReference type="eggNOG" id="COG0598">
    <property type="taxonomic scope" value="Bacteria"/>
</dbReference>
<keyword evidence="4 7" id="KW-1133">Transmembrane helix</keyword>
<dbReference type="HOGENOM" id="CLU_007127_8_1_6"/>
<evidence type="ECO:0000256" key="4">
    <source>
        <dbReference type="ARBA" id="ARBA00022989"/>
    </source>
</evidence>
<dbReference type="GeneID" id="92931511"/>
<evidence type="ECO:0000256" key="5">
    <source>
        <dbReference type="ARBA" id="ARBA00023136"/>
    </source>
</evidence>
<evidence type="ECO:0000256" key="6">
    <source>
        <dbReference type="SAM" id="Coils"/>
    </source>
</evidence>
<comment type="similarity">
    <text evidence="2">Belongs to the CorA metal ion transporter (MIT) (TC 1.A.35) family.</text>
</comment>
<keyword evidence="3 7" id="KW-0812">Transmembrane</keyword>
<dbReference type="RefSeq" id="WP_004872054.1">
    <property type="nucleotide sequence ID" value="NZ_CP005986.1"/>
</dbReference>
<dbReference type="PANTHER" id="PTHR47891">
    <property type="entry name" value="TRANSPORTER-RELATED"/>
    <property type="match status" value="1"/>
</dbReference>
<dbReference type="InterPro" id="IPR045861">
    <property type="entry name" value="CorA_cytoplasmic_dom"/>
</dbReference>
<keyword evidence="5 7" id="KW-0472">Membrane</keyword>